<dbReference type="PANTHER" id="PTHR10625">
    <property type="entry name" value="HISTONE DEACETYLASE HDAC1-RELATED"/>
    <property type="match status" value="1"/>
</dbReference>
<dbReference type="PANTHER" id="PTHR10625:SF5">
    <property type="entry name" value="HISTONE DEACETYLASE"/>
    <property type="match status" value="1"/>
</dbReference>
<dbReference type="Pfam" id="PF00850">
    <property type="entry name" value="Hist_deacetyl"/>
    <property type="match status" value="1"/>
</dbReference>
<evidence type="ECO:0000256" key="5">
    <source>
        <dbReference type="ARBA" id="ARBA00022853"/>
    </source>
</evidence>
<keyword evidence="6" id="KW-0805">Transcription regulation</keyword>
<organism evidence="10 11">
    <name type="scientific">Sorangium cellulosum (strain So ce56)</name>
    <name type="common">Polyangium cellulosum (strain So ce56)</name>
    <dbReference type="NCBI Taxonomy" id="448385"/>
    <lineage>
        <taxon>Bacteria</taxon>
        <taxon>Pseudomonadati</taxon>
        <taxon>Myxococcota</taxon>
        <taxon>Polyangia</taxon>
        <taxon>Polyangiales</taxon>
        <taxon>Polyangiaceae</taxon>
        <taxon>Sorangium</taxon>
    </lineage>
</organism>
<dbReference type="HOGENOM" id="CLU_007727_8_2_7"/>
<evidence type="ECO:0000256" key="2">
    <source>
        <dbReference type="ARBA" id="ARBA00012111"/>
    </source>
</evidence>
<keyword evidence="7" id="KW-0804">Transcription</keyword>
<dbReference type="KEGG" id="scl:sce6159"/>
<evidence type="ECO:0000256" key="1">
    <source>
        <dbReference type="ARBA" id="ARBA00007738"/>
    </source>
</evidence>
<dbReference type="RefSeq" id="WP_012238780.1">
    <property type="nucleotide sequence ID" value="NC_010162.1"/>
</dbReference>
<dbReference type="BioCyc" id="SCEL448385:SCE_RS31640-MONOMER"/>
<dbReference type="GO" id="GO:0141221">
    <property type="term" value="F:histone deacetylase activity, hydrolytic mechanism"/>
    <property type="evidence" value="ECO:0007669"/>
    <property type="project" value="UniProtKB-EC"/>
</dbReference>
<comment type="similarity">
    <text evidence="1">Belongs to the histone deacetylase family. HD type 2 subfamily.</text>
</comment>
<evidence type="ECO:0000256" key="3">
    <source>
        <dbReference type="ARBA" id="ARBA00022491"/>
    </source>
</evidence>
<dbReference type="GO" id="GO:0040029">
    <property type="term" value="P:epigenetic regulation of gene expression"/>
    <property type="evidence" value="ECO:0007669"/>
    <property type="project" value="TreeGrafter"/>
</dbReference>
<dbReference type="EMBL" id="AM746676">
    <property type="protein sequence ID" value="CAN96326.1"/>
    <property type="molecule type" value="Genomic_DNA"/>
</dbReference>
<keyword evidence="11" id="KW-1185">Reference proteome</keyword>
<evidence type="ECO:0000256" key="4">
    <source>
        <dbReference type="ARBA" id="ARBA00022801"/>
    </source>
</evidence>
<evidence type="ECO:0000259" key="9">
    <source>
        <dbReference type="Pfam" id="PF00850"/>
    </source>
</evidence>
<keyword evidence="5" id="KW-0156">Chromatin regulator</keyword>
<evidence type="ECO:0000313" key="10">
    <source>
        <dbReference type="EMBL" id="CAN96326.1"/>
    </source>
</evidence>
<dbReference type="GO" id="GO:0005737">
    <property type="term" value="C:cytoplasm"/>
    <property type="evidence" value="ECO:0007669"/>
    <property type="project" value="TreeGrafter"/>
</dbReference>
<dbReference type="STRING" id="448385.sce6159"/>
<dbReference type="PRINTS" id="PR01270">
    <property type="entry name" value="HDASUPER"/>
</dbReference>
<evidence type="ECO:0000256" key="8">
    <source>
        <dbReference type="SAM" id="MobiDB-lite"/>
    </source>
</evidence>
<dbReference type="EC" id="3.5.1.98" evidence="2"/>
<sequence>MVHLNQPHSEAPRLYVVDDALFEQHRSRGAHPERPERLEAARRAIERCAAAGLALEHVASRDATDEELARVHAPRYLESLGRLSGHYAALDPDTYVVPRSVEAARRGAGAAVALVDAVIAGPGRLGVALLRPPGHHATRDAGMGFCLLNNVAVAARAALSSGLSRVAVVDFDVHHGNGTQDIFWDDPRVLFCSLHQWPFYPGTGAADELGGGDGAGYTVNVPLSDGATDAVYEAAFDELLLPVLDEYAPELILVSAGFDAHERDPMAAMKLSRAAYAAMGRRLAAMATAKARGRLAIFLEGGYDLTALESSLTAALLAASGCEAADDPAGGSVPPAPPAPPAQRAPISTRHRADLDRARRAALRRWTTL</sequence>
<dbReference type="eggNOG" id="COG0123">
    <property type="taxonomic scope" value="Bacteria"/>
</dbReference>
<gene>
    <name evidence="10" type="ordered locus">sce6159</name>
</gene>
<evidence type="ECO:0000256" key="7">
    <source>
        <dbReference type="ARBA" id="ARBA00023163"/>
    </source>
</evidence>
<protein>
    <recommendedName>
        <fullName evidence="2">histone deacetylase</fullName>
        <ecNumber evidence="2">3.5.1.98</ecNumber>
    </recommendedName>
</protein>
<dbReference type="SUPFAM" id="SSF52768">
    <property type="entry name" value="Arginase/deacetylase"/>
    <property type="match status" value="1"/>
</dbReference>
<dbReference type="AlphaFoldDB" id="A9GGH0"/>
<evidence type="ECO:0000256" key="6">
    <source>
        <dbReference type="ARBA" id="ARBA00023015"/>
    </source>
</evidence>
<dbReference type="InterPro" id="IPR023696">
    <property type="entry name" value="Ureohydrolase_dom_sf"/>
</dbReference>
<accession>A9GGH0</accession>
<dbReference type="InterPro" id="IPR003084">
    <property type="entry name" value="HDAC_I/II"/>
</dbReference>
<dbReference type="InterPro" id="IPR023801">
    <property type="entry name" value="His_deacetylse_dom"/>
</dbReference>
<feature type="domain" description="Histone deacetylase" evidence="9">
    <location>
        <begin position="31"/>
        <end position="316"/>
    </location>
</feature>
<dbReference type="Gene3D" id="3.40.800.20">
    <property type="entry name" value="Histone deacetylase domain"/>
    <property type="match status" value="1"/>
</dbReference>
<feature type="region of interest" description="Disordered" evidence="8">
    <location>
        <begin position="326"/>
        <end position="353"/>
    </location>
</feature>
<proteinExistence type="inferred from homology"/>
<name>A9GGH0_SORC5</name>
<dbReference type="PRINTS" id="PR01271">
    <property type="entry name" value="HISDACETLASE"/>
</dbReference>
<feature type="compositionally biased region" description="Pro residues" evidence="8">
    <location>
        <begin position="334"/>
        <end position="343"/>
    </location>
</feature>
<dbReference type="CDD" id="cd09992">
    <property type="entry name" value="HDAC_classII"/>
    <property type="match status" value="1"/>
</dbReference>
<keyword evidence="3" id="KW-0678">Repressor</keyword>
<reference evidence="10 11" key="1">
    <citation type="journal article" date="2007" name="Nat. Biotechnol.">
        <title>Complete genome sequence of the myxobacterium Sorangium cellulosum.</title>
        <authorList>
            <person name="Schneiker S."/>
            <person name="Perlova O."/>
            <person name="Kaiser O."/>
            <person name="Gerth K."/>
            <person name="Alici A."/>
            <person name="Altmeyer M.O."/>
            <person name="Bartels D."/>
            <person name="Bekel T."/>
            <person name="Beyer S."/>
            <person name="Bode E."/>
            <person name="Bode H.B."/>
            <person name="Bolten C.J."/>
            <person name="Choudhuri J.V."/>
            <person name="Doss S."/>
            <person name="Elnakady Y.A."/>
            <person name="Frank B."/>
            <person name="Gaigalat L."/>
            <person name="Goesmann A."/>
            <person name="Groeger C."/>
            <person name="Gross F."/>
            <person name="Jelsbak L."/>
            <person name="Jelsbak L."/>
            <person name="Kalinowski J."/>
            <person name="Kegler C."/>
            <person name="Knauber T."/>
            <person name="Konietzny S."/>
            <person name="Kopp M."/>
            <person name="Krause L."/>
            <person name="Krug D."/>
            <person name="Linke B."/>
            <person name="Mahmud T."/>
            <person name="Martinez-Arias R."/>
            <person name="McHardy A.C."/>
            <person name="Merai M."/>
            <person name="Meyer F."/>
            <person name="Mormann S."/>
            <person name="Munoz-Dorado J."/>
            <person name="Perez J."/>
            <person name="Pradella S."/>
            <person name="Rachid S."/>
            <person name="Raddatz G."/>
            <person name="Rosenau F."/>
            <person name="Rueckert C."/>
            <person name="Sasse F."/>
            <person name="Scharfe M."/>
            <person name="Schuster S.C."/>
            <person name="Suen G."/>
            <person name="Treuner-Lange A."/>
            <person name="Velicer G.J."/>
            <person name="Vorholter F.-J."/>
            <person name="Weissman K.J."/>
            <person name="Welch R.D."/>
            <person name="Wenzel S.C."/>
            <person name="Whitworth D.E."/>
            <person name="Wilhelm S."/>
            <person name="Wittmann C."/>
            <person name="Bloecker H."/>
            <person name="Puehler A."/>
            <person name="Mueller R."/>
        </authorList>
    </citation>
    <scope>NUCLEOTIDE SEQUENCE [LARGE SCALE GENOMIC DNA]</scope>
    <source>
        <strain evidence="11">So ce56</strain>
    </source>
</reference>
<dbReference type="InterPro" id="IPR037138">
    <property type="entry name" value="His_deacetylse_dom_sf"/>
</dbReference>
<keyword evidence="4 10" id="KW-0378">Hydrolase</keyword>
<dbReference type="InterPro" id="IPR000286">
    <property type="entry name" value="HDACs"/>
</dbReference>
<dbReference type="OrthoDB" id="9808367at2"/>
<dbReference type="Proteomes" id="UP000002139">
    <property type="component" value="Chromosome"/>
</dbReference>
<evidence type="ECO:0000313" key="11">
    <source>
        <dbReference type="Proteomes" id="UP000002139"/>
    </source>
</evidence>